<evidence type="ECO:0000259" key="9">
    <source>
        <dbReference type="Pfam" id="PF25198"/>
    </source>
</evidence>
<evidence type="ECO:0000256" key="4">
    <source>
        <dbReference type="ARBA" id="ARBA00022729"/>
    </source>
</evidence>
<dbReference type="InterPro" id="IPR038501">
    <property type="entry name" value="Spore_GerAC_C_sf"/>
</dbReference>
<name>A0ABS5CAA9_9BACL</name>
<dbReference type="Gene3D" id="3.30.300.210">
    <property type="entry name" value="Nutrient germinant receptor protein C, domain 3"/>
    <property type="match status" value="1"/>
</dbReference>
<evidence type="ECO:0000256" key="1">
    <source>
        <dbReference type="ARBA" id="ARBA00004635"/>
    </source>
</evidence>
<dbReference type="Pfam" id="PF25198">
    <property type="entry name" value="Spore_GerAC_N"/>
    <property type="match status" value="1"/>
</dbReference>
<evidence type="ECO:0000256" key="3">
    <source>
        <dbReference type="ARBA" id="ARBA00022544"/>
    </source>
</evidence>
<comment type="caution">
    <text evidence="10">The sequence shown here is derived from an EMBL/GenBank/DDBJ whole genome shotgun (WGS) entry which is preliminary data.</text>
</comment>
<organism evidence="10 11">
    <name type="scientific">Paenibacillus lignilyticus</name>
    <dbReference type="NCBI Taxonomy" id="1172615"/>
    <lineage>
        <taxon>Bacteria</taxon>
        <taxon>Bacillati</taxon>
        <taxon>Bacillota</taxon>
        <taxon>Bacilli</taxon>
        <taxon>Bacillales</taxon>
        <taxon>Paenibacillaceae</taxon>
        <taxon>Paenibacillus</taxon>
    </lineage>
</organism>
<keyword evidence="3" id="KW-0309">Germination</keyword>
<evidence type="ECO:0000256" key="7">
    <source>
        <dbReference type="ARBA" id="ARBA00023288"/>
    </source>
</evidence>
<dbReference type="InterPro" id="IPR046953">
    <property type="entry name" value="Spore_GerAC-like_C"/>
</dbReference>
<accession>A0ABS5CAA9</accession>
<dbReference type="Pfam" id="PF05504">
    <property type="entry name" value="Spore_GerAC"/>
    <property type="match status" value="1"/>
</dbReference>
<evidence type="ECO:0000313" key="10">
    <source>
        <dbReference type="EMBL" id="MBP3962883.1"/>
    </source>
</evidence>
<dbReference type="PANTHER" id="PTHR35789">
    <property type="entry name" value="SPORE GERMINATION PROTEIN B3"/>
    <property type="match status" value="1"/>
</dbReference>
<comment type="subcellular location">
    <subcellularLocation>
        <location evidence="1">Membrane</location>
        <topology evidence="1">Lipid-anchor</topology>
    </subcellularLocation>
</comment>
<dbReference type="RefSeq" id="WP_210657399.1">
    <property type="nucleotide sequence ID" value="NZ_JAGKSP010000002.1"/>
</dbReference>
<keyword evidence="7" id="KW-0449">Lipoprotein</keyword>
<dbReference type="EMBL" id="JAGKSP010000002">
    <property type="protein sequence ID" value="MBP3962883.1"/>
    <property type="molecule type" value="Genomic_DNA"/>
</dbReference>
<feature type="domain" description="Spore germination protein N-terminal" evidence="9">
    <location>
        <begin position="18"/>
        <end position="181"/>
    </location>
</feature>
<dbReference type="Proteomes" id="UP000673394">
    <property type="component" value="Unassembled WGS sequence"/>
</dbReference>
<sequence length="370" mass="42180">MKGLQVAALLLMCTGCWDMREINHLALVDMTAADIDPKTKRITAYYQVINPTGISPRQSGPSKASVYTYVVSEQNPGLLTEKTGTIMSRMLFTAHMQCYVFTERFAREGLLELINYLELNTDRRTNVYAVVTDAPIQNVMENFTPLDRVPGRNLRLLMDWQASTFGMSKKLTQLEDIVKGVPLSRPTIIPILHYYGSSPVTESDRAETIKATETGFQISGGAVFIRAKMVGEIDQHTKKMYYVLNGDARRCLESIKVNGVHVDLETRNIQVKRNWGPSRLHITIHVNLRVLYNQQMRPLTLQNTHEIEQAFNRTLKEQSDQFVRLAREKDWDLLGIGDTKQGRGKWRDFDVSFEVISKASLFGNTRTPYQ</sequence>
<keyword evidence="11" id="KW-1185">Reference proteome</keyword>
<comment type="similarity">
    <text evidence="2">Belongs to the GerABKC lipoprotein family.</text>
</comment>
<evidence type="ECO:0000256" key="5">
    <source>
        <dbReference type="ARBA" id="ARBA00023136"/>
    </source>
</evidence>
<evidence type="ECO:0000256" key="6">
    <source>
        <dbReference type="ARBA" id="ARBA00023139"/>
    </source>
</evidence>
<keyword evidence="4" id="KW-0732">Signal</keyword>
<evidence type="ECO:0008006" key="12">
    <source>
        <dbReference type="Google" id="ProtNLM"/>
    </source>
</evidence>
<evidence type="ECO:0000313" key="11">
    <source>
        <dbReference type="Proteomes" id="UP000673394"/>
    </source>
</evidence>
<dbReference type="PANTHER" id="PTHR35789:SF1">
    <property type="entry name" value="SPORE GERMINATION PROTEIN B3"/>
    <property type="match status" value="1"/>
</dbReference>
<feature type="domain" description="Spore germination GerAC-like C-terminal" evidence="8">
    <location>
        <begin position="219"/>
        <end position="347"/>
    </location>
</feature>
<reference evidence="10 11" key="1">
    <citation type="submission" date="2021-04" db="EMBL/GenBank/DDBJ databases">
        <title>Paenibacillus sp. DLE-14 whole genome sequence.</title>
        <authorList>
            <person name="Ham Y.J."/>
        </authorList>
    </citation>
    <scope>NUCLEOTIDE SEQUENCE [LARGE SCALE GENOMIC DNA]</scope>
    <source>
        <strain evidence="10 11">DLE-14</strain>
    </source>
</reference>
<gene>
    <name evidence="10" type="ORF">I8J30_09245</name>
</gene>
<evidence type="ECO:0000259" key="8">
    <source>
        <dbReference type="Pfam" id="PF05504"/>
    </source>
</evidence>
<evidence type="ECO:0000256" key="2">
    <source>
        <dbReference type="ARBA" id="ARBA00007886"/>
    </source>
</evidence>
<keyword evidence="5" id="KW-0472">Membrane</keyword>
<proteinExistence type="inferred from homology"/>
<protein>
    <recommendedName>
        <fullName evidence="12">Ger(X)C family spore germination protein</fullName>
    </recommendedName>
</protein>
<keyword evidence="6" id="KW-0564">Palmitate</keyword>
<dbReference type="InterPro" id="IPR057336">
    <property type="entry name" value="GerAC_N"/>
</dbReference>
<dbReference type="InterPro" id="IPR008844">
    <property type="entry name" value="Spore_GerAC-like"/>
</dbReference>